<dbReference type="InterPro" id="IPR015421">
    <property type="entry name" value="PyrdxlP-dep_Trfase_major"/>
</dbReference>
<sequence length="422" mass="46413">MEDFSQSLSYSQLGRRATEPVITDLMHRALSNSELLSLAAGFTDNITLPVELVQRALARLAEEQPQADYLQYGANRGRPGLLIEVANWLNACESEAAPSPFSPESAFISNGSQQALYLAMQSLCDAGDVILVQRPTYFVFLELCRGLGIEAVSLPALPDGGTDFDALPDFLLKLKTARGAERIKALYLNSYYGNPSTRSVPVEEKRALGRALLDNGLHIPVVEDAAYRELWFERPWPAPSIFSLPEYESLPRLYLGTFTKPFATGLKVGYGICSHAQWMDKMLSLKGHQDFGTPNFNQAVIESVLAAGEYATHLERIRAIYSEKARLMGETLEASPLRSLGWDWETPKGGLYYWMCGPEGLDLSIGSDFCERCVACGVLYVPGDLCVAEGTPKNFARLSFGSLAAEKLAEATERFIRVAAGR</sequence>
<evidence type="ECO:0000256" key="1">
    <source>
        <dbReference type="ARBA" id="ARBA00001933"/>
    </source>
</evidence>
<evidence type="ECO:0000256" key="3">
    <source>
        <dbReference type="ARBA" id="ARBA00022679"/>
    </source>
</evidence>
<dbReference type="InterPro" id="IPR015424">
    <property type="entry name" value="PyrdxlP-dep_Trfase"/>
</dbReference>
<dbReference type="InterPro" id="IPR050859">
    <property type="entry name" value="Class-I_PLP-dep_aminotransf"/>
</dbReference>
<feature type="domain" description="Aminotransferase class I/classII large" evidence="5">
    <location>
        <begin position="52"/>
        <end position="414"/>
    </location>
</feature>
<dbReference type="Gene3D" id="3.40.640.10">
    <property type="entry name" value="Type I PLP-dependent aspartate aminotransferase-like (Major domain)"/>
    <property type="match status" value="1"/>
</dbReference>
<evidence type="ECO:0000259" key="5">
    <source>
        <dbReference type="Pfam" id="PF00155"/>
    </source>
</evidence>
<dbReference type="InterPro" id="IPR004839">
    <property type="entry name" value="Aminotransferase_I/II_large"/>
</dbReference>
<dbReference type="PANTHER" id="PTHR42790:SF19">
    <property type="entry name" value="KYNURENINE_ALPHA-AMINOADIPATE AMINOTRANSFERASE, MITOCHONDRIAL"/>
    <property type="match status" value="1"/>
</dbReference>
<gene>
    <name evidence="6" type="ORF">H5P28_13610</name>
</gene>
<keyword evidence="3 6" id="KW-0808">Transferase</keyword>
<proteinExistence type="predicted"/>
<name>A0A842HGI9_9BACT</name>
<dbReference type="SUPFAM" id="SSF53383">
    <property type="entry name" value="PLP-dependent transferases"/>
    <property type="match status" value="1"/>
</dbReference>
<dbReference type="CDD" id="cd00609">
    <property type="entry name" value="AAT_like"/>
    <property type="match status" value="1"/>
</dbReference>
<keyword evidence="4" id="KW-0663">Pyridoxal phosphate</keyword>
<dbReference type="InterPro" id="IPR015422">
    <property type="entry name" value="PyrdxlP-dep_Trfase_small"/>
</dbReference>
<comment type="cofactor">
    <cofactor evidence="1">
        <name>pyridoxal 5'-phosphate</name>
        <dbReference type="ChEBI" id="CHEBI:597326"/>
    </cofactor>
</comment>
<dbReference type="AlphaFoldDB" id="A0A842HGI9"/>
<organism evidence="6 7">
    <name type="scientific">Ruficoccus amylovorans</name>
    <dbReference type="NCBI Taxonomy" id="1804625"/>
    <lineage>
        <taxon>Bacteria</taxon>
        <taxon>Pseudomonadati</taxon>
        <taxon>Verrucomicrobiota</taxon>
        <taxon>Opitutia</taxon>
        <taxon>Puniceicoccales</taxon>
        <taxon>Cerasicoccaceae</taxon>
        <taxon>Ruficoccus</taxon>
    </lineage>
</organism>
<protein>
    <submittedName>
        <fullName evidence="6">PLP-dependent aminotransferase family protein</fullName>
    </submittedName>
</protein>
<keyword evidence="2 6" id="KW-0032">Aminotransferase</keyword>
<evidence type="ECO:0000313" key="7">
    <source>
        <dbReference type="Proteomes" id="UP000546464"/>
    </source>
</evidence>
<dbReference type="Gene3D" id="3.90.1150.10">
    <property type="entry name" value="Aspartate Aminotransferase, domain 1"/>
    <property type="match status" value="1"/>
</dbReference>
<dbReference type="RefSeq" id="WP_185676255.1">
    <property type="nucleotide sequence ID" value="NZ_JACHVB010000035.1"/>
</dbReference>
<evidence type="ECO:0000256" key="4">
    <source>
        <dbReference type="ARBA" id="ARBA00022898"/>
    </source>
</evidence>
<comment type="caution">
    <text evidence="6">The sequence shown here is derived from an EMBL/GenBank/DDBJ whole genome shotgun (WGS) entry which is preliminary data.</text>
</comment>
<dbReference type="Proteomes" id="UP000546464">
    <property type="component" value="Unassembled WGS sequence"/>
</dbReference>
<dbReference type="GO" id="GO:1901605">
    <property type="term" value="P:alpha-amino acid metabolic process"/>
    <property type="evidence" value="ECO:0007669"/>
    <property type="project" value="TreeGrafter"/>
</dbReference>
<dbReference type="GO" id="GO:0008483">
    <property type="term" value="F:transaminase activity"/>
    <property type="evidence" value="ECO:0007669"/>
    <property type="project" value="UniProtKB-KW"/>
</dbReference>
<evidence type="ECO:0000256" key="2">
    <source>
        <dbReference type="ARBA" id="ARBA00022576"/>
    </source>
</evidence>
<dbReference type="EMBL" id="JACHVB010000035">
    <property type="protein sequence ID" value="MBC2595300.1"/>
    <property type="molecule type" value="Genomic_DNA"/>
</dbReference>
<dbReference type="GO" id="GO:0030170">
    <property type="term" value="F:pyridoxal phosphate binding"/>
    <property type="evidence" value="ECO:0007669"/>
    <property type="project" value="InterPro"/>
</dbReference>
<accession>A0A842HGI9</accession>
<dbReference type="PANTHER" id="PTHR42790">
    <property type="entry name" value="AMINOTRANSFERASE"/>
    <property type="match status" value="1"/>
</dbReference>
<dbReference type="Pfam" id="PF00155">
    <property type="entry name" value="Aminotran_1_2"/>
    <property type="match status" value="1"/>
</dbReference>
<evidence type="ECO:0000313" key="6">
    <source>
        <dbReference type="EMBL" id="MBC2595300.1"/>
    </source>
</evidence>
<keyword evidence="7" id="KW-1185">Reference proteome</keyword>
<reference evidence="6 7" key="1">
    <citation type="submission" date="2020-07" db="EMBL/GenBank/DDBJ databases">
        <authorList>
            <person name="Feng X."/>
        </authorList>
    </citation>
    <scope>NUCLEOTIDE SEQUENCE [LARGE SCALE GENOMIC DNA]</scope>
    <source>
        <strain evidence="6 7">JCM31066</strain>
    </source>
</reference>